<dbReference type="PANTHER" id="PTHR31157:SF1">
    <property type="entry name" value="SCP DOMAIN-CONTAINING PROTEIN"/>
    <property type="match status" value="1"/>
</dbReference>
<evidence type="ECO:0000313" key="3">
    <source>
        <dbReference type="EMBL" id="WOB44842.1"/>
    </source>
</evidence>
<dbReference type="SUPFAM" id="SSF55797">
    <property type="entry name" value="PR-1-like"/>
    <property type="match status" value="1"/>
</dbReference>
<dbReference type="PANTHER" id="PTHR31157">
    <property type="entry name" value="SCP DOMAIN-CONTAINING PROTEIN"/>
    <property type="match status" value="1"/>
</dbReference>
<evidence type="ECO:0000256" key="1">
    <source>
        <dbReference type="SAM" id="MobiDB-lite"/>
    </source>
</evidence>
<feature type="domain" description="SCP" evidence="2">
    <location>
        <begin position="68"/>
        <end position="236"/>
    </location>
</feature>
<dbReference type="AlphaFoldDB" id="A0AA96YR18"/>
<feature type="region of interest" description="Disordered" evidence="1">
    <location>
        <begin position="132"/>
        <end position="160"/>
    </location>
</feature>
<reference evidence="3" key="1">
    <citation type="submission" date="2020-05" db="EMBL/GenBank/DDBJ databases">
        <authorList>
            <person name="Zhu T."/>
            <person name="Keshari N."/>
            <person name="Lu X."/>
        </authorList>
    </citation>
    <scope>NUCLEOTIDE SEQUENCE</scope>
    <source>
        <strain evidence="3">NK1-22</strain>
    </source>
</reference>
<organism evidence="3">
    <name type="scientific">Thermoleptolyngbya oregonensis NK1-22</name>
    <dbReference type="NCBI Taxonomy" id="2547457"/>
    <lineage>
        <taxon>Bacteria</taxon>
        <taxon>Bacillati</taxon>
        <taxon>Cyanobacteriota</taxon>
        <taxon>Cyanophyceae</taxon>
        <taxon>Oculatellales</taxon>
        <taxon>Oculatellaceae</taxon>
        <taxon>Thermoleptolyngbya</taxon>
    </lineage>
</organism>
<dbReference type="InterPro" id="IPR014044">
    <property type="entry name" value="CAP_dom"/>
</dbReference>
<proteinExistence type="predicted"/>
<dbReference type="KEGG" id="tog:HNI00_18055"/>
<dbReference type="RefSeq" id="WP_316788143.1">
    <property type="nucleotide sequence ID" value="NZ_CP053540.1"/>
</dbReference>
<gene>
    <name evidence="3" type="ORF">HNI00_18055</name>
</gene>
<dbReference type="InterPro" id="IPR035940">
    <property type="entry name" value="CAP_sf"/>
</dbReference>
<dbReference type="Pfam" id="PF00188">
    <property type="entry name" value="CAP"/>
    <property type="match status" value="1"/>
</dbReference>
<evidence type="ECO:0000259" key="2">
    <source>
        <dbReference type="Pfam" id="PF00188"/>
    </source>
</evidence>
<name>A0AA96YR18_9CYAN</name>
<accession>A0AA96YR18</accession>
<dbReference type="Gene3D" id="3.40.33.10">
    <property type="entry name" value="CAP"/>
    <property type="match status" value="1"/>
</dbReference>
<feature type="compositionally biased region" description="Low complexity" evidence="1">
    <location>
        <begin position="133"/>
        <end position="142"/>
    </location>
</feature>
<sequence>MPKVHSFFTNIWCRLFLILPIFLVSQSLSRQTESPQLANRFNGLTIGKRANAQAQDDWAQIEQDIIAEHNKVRQDPASYIPLLEARLASMDAAGNIPNGCGPNCTLTTQEGQAAVREAIAFLQNQAPLPPISPSSSAAQAAKAHAHDQAGGAFGHIGSDGSTWQQRLERQGTRFTQSGENIAYGSPAAQEVVLDLIVDDGVPSRGHRTNIFSPGWTHAGAGCGFHHRYQIVCVINYTASSSQLKVVNNSNVNLQSVEIGGVNVLNSVLHPGQTQEIALNESQCEANSVRIQLGGGFNPLIWSDVALCGATVTFNANNSIGLSYVD</sequence>
<dbReference type="EMBL" id="CP053540">
    <property type="protein sequence ID" value="WOB44842.1"/>
    <property type="molecule type" value="Genomic_DNA"/>
</dbReference>
<dbReference type="CDD" id="cd05379">
    <property type="entry name" value="CAP_bacterial"/>
    <property type="match status" value="1"/>
</dbReference>
<protein>
    <submittedName>
        <fullName evidence="3">CAP domain-containing protein</fullName>
    </submittedName>
</protein>